<gene>
    <name evidence="1" type="ORF">QG37_08262</name>
</gene>
<comment type="caution">
    <text evidence="1">The sequence shown here is derived from an EMBL/GenBank/DDBJ whole genome shotgun (WGS) entry which is preliminary data.</text>
</comment>
<evidence type="ECO:0000313" key="2">
    <source>
        <dbReference type="Proteomes" id="UP000037122"/>
    </source>
</evidence>
<proteinExistence type="predicted"/>
<dbReference type="Proteomes" id="UP000037122">
    <property type="component" value="Unassembled WGS sequence"/>
</dbReference>
<reference evidence="2" key="1">
    <citation type="journal article" date="2015" name="BMC Genomics">
        <title>Draft genome of a commonly misdiagnosed multidrug resistant pathogen Candida auris.</title>
        <authorList>
            <person name="Chatterjee S."/>
            <person name="Alampalli S.V."/>
            <person name="Nageshan R.K."/>
            <person name="Chettiar S.T."/>
            <person name="Joshi S."/>
            <person name="Tatu U.S."/>
        </authorList>
    </citation>
    <scope>NUCLEOTIDE SEQUENCE [LARGE SCALE GENOMIC DNA]</scope>
    <source>
        <strain evidence="2">6684</strain>
    </source>
</reference>
<sequence length="84" mass="9543">MVQGKKVARVTREQGHANRVERVQFRARLGIAPETGHSDHVGSMEMSIEALQVGIRWTLTAMRFAAEFGQAEKEGHSEIQWRVR</sequence>
<dbReference type="EMBL" id="LGST01000073">
    <property type="protein sequence ID" value="KND95487.1"/>
    <property type="molecule type" value="Genomic_DNA"/>
</dbReference>
<dbReference type="AlphaFoldDB" id="A0A0L0NMX8"/>
<evidence type="ECO:0000313" key="1">
    <source>
        <dbReference type="EMBL" id="KND95487.1"/>
    </source>
</evidence>
<name>A0A0L0NMX8_CANAR</name>
<dbReference type="VEuPathDB" id="FungiDB:QG37_08262"/>
<protein>
    <submittedName>
        <fullName evidence="1">Uncharacterized protein</fullName>
    </submittedName>
</protein>
<organism evidence="1 2">
    <name type="scientific">Candidozyma auris</name>
    <name type="common">Yeast</name>
    <name type="synonym">Candida auris</name>
    <dbReference type="NCBI Taxonomy" id="498019"/>
    <lineage>
        <taxon>Eukaryota</taxon>
        <taxon>Fungi</taxon>
        <taxon>Dikarya</taxon>
        <taxon>Ascomycota</taxon>
        <taxon>Saccharomycotina</taxon>
        <taxon>Pichiomycetes</taxon>
        <taxon>Metschnikowiaceae</taxon>
        <taxon>Candidozyma</taxon>
    </lineage>
</organism>
<accession>A0A0L0NMX8</accession>